<protein>
    <submittedName>
        <fullName evidence="1">Uncharacterized protein</fullName>
    </submittedName>
</protein>
<keyword evidence="2" id="KW-1185">Reference proteome</keyword>
<dbReference type="Proteomes" id="UP000053647">
    <property type="component" value="Unassembled WGS sequence"/>
</dbReference>
<accession>A0A0C9SLK1</accession>
<dbReference type="EMBL" id="KN821714">
    <property type="protein sequence ID" value="KIJ04564.1"/>
    <property type="molecule type" value="Genomic_DNA"/>
</dbReference>
<reference evidence="1 2" key="1">
    <citation type="submission" date="2014-06" db="EMBL/GenBank/DDBJ databases">
        <authorList>
            <consortium name="DOE Joint Genome Institute"/>
            <person name="Kuo A."/>
            <person name="Kohler A."/>
            <person name="Nagy L.G."/>
            <person name="Floudas D."/>
            <person name="Copeland A."/>
            <person name="Barry K.W."/>
            <person name="Cichocki N."/>
            <person name="Veneault-Fourrey C."/>
            <person name="LaButti K."/>
            <person name="Lindquist E.A."/>
            <person name="Lipzen A."/>
            <person name="Lundell T."/>
            <person name="Morin E."/>
            <person name="Murat C."/>
            <person name="Sun H."/>
            <person name="Tunlid A."/>
            <person name="Henrissat B."/>
            <person name="Grigoriev I.V."/>
            <person name="Hibbett D.S."/>
            <person name="Martin F."/>
            <person name="Nordberg H.P."/>
            <person name="Cantor M.N."/>
            <person name="Hua S.X."/>
        </authorList>
    </citation>
    <scope>NUCLEOTIDE SEQUENCE [LARGE SCALE GENOMIC DNA]</scope>
    <source>
        <strain evidence="1 2">ATCC 200175</strain>
    </source>
</reference>
<organism evidence="1 2">
    <name type="scientific">Paxillus involutus ATCC 200175</name>
    <dbReference type="NCBI Taxonomy" id="664439"/>
    <lineage>
        <taxon>Eukaryota</taxon>
        <taxon>Fungi</taxon>
        <taxon>Dikarya</taxon>
        <taxon>Basidiomycota</taxon>
        <taxon>Agaricomycotina</taxon>
        <taxon>Agaricomycetes</taxon>
        <taxon>Agaricomycetidae</taxon>
        <taxon>Boletales</taxon>
        <taxon>Paxilineae</taxon>
        <taxon>Paxillaceae</taxon>
        <taxon>Paxillus</taxon>
    </lineage>
</organism>
<dbReference type="AlphaFoldDB" id="A0A0C9SLK1"/>
<gene>
    <name evidence="1" type="ORF">PAXINDRAFT_22143</name>
</gene>
<name>A0A0C9SLK1_PAXIN</name>
<sequence length="123" mass="13460">MSLASPSGSFALSLSLSNVSSTSLLITSPSKNRLRAVRLRCQELRVCKDFLSCPPSREQASHRSTSLPGTSCLRLPLQRGAHPDLDLAPPSPRTGFAPFDFAARDFKYQQLPEDFVSVGNSYF</sequence>
<proteinExistence type="predicted"/>
<reference evidence="2" key="2">
    <citation type="submission" date="2015-01" db="EMBL/GenBank/DDBJ databases">
        <title>Evolutionary Origins and Diversification of the Mycorrhizal Mutualists.</title>
        <authorList>
            <consortium name="DOE Joint Genome Institute"/>
            <consortium name="Mycorrhizal Genomics Consortium"/>
            <person name="Kohler A."/>
            <person name="Kuo A."/>
            <person name="Nagy L.G."/>
            <person name="Floudas D."/>
            <person name="Copeland A."/>
            <person name="Barry K.W."/>
            <person name="Cichocki N."/>
            <person name="Veneault-Fourrey C."/>
            <person name="LaButti K."/>
            <person name="Lindquist E.A."/>
            <person name="Lipzen A."/>
            <person name="Lundell T."/>
            <person name="Morin E."/>
            <person name="Murat C."/>
            <person name="Riley R."/>
            <person name="Ohm R."/>
            <person name="Sun H."/>
            <person name="Tunlid A."/>
            <person name="Henrissat B."/>
            <person name="Grigoriev I.V."/>
            <person name="Hibbett D.S."/>
            <person name="Martin F."/>
        </authorList>
    </citation>
    <scope>NUCLEOTIDE SEQUENCE [LARGE SCALE GENOMIC DNA]</scope>
    <source>
        <strain evidence="2">ATCC 200175</strain>
    </source>
</reference>
<evidence type="ECO:0000313" key="1">
    <source>
        <dbReference type="EMBL" id="KIJ04564.1"/>
    </source>
</evidence>
<dbReference type="HOGENOM" id="CLU_164199_0_0_1"/>
<evidence type="ECO:0000313" key="2">
    <source>
        <dbReference type="Proteomes" id="UP000053647"/>
    </source>
</evidence>